<reference evidence="2 3" key="1">
    <citation type="submission" date="2020-01" db="EMBL/GenBank/DDBJ databases">
        <title>Genomes assembled from Gulf of Kutch pelagic sediment metagenomes.</title>
        <authorList>
            <person name="Chandrashekar M."/>
            <person name="Mahajan M.S."/>
            <person name="Dave K.J."/>
            <person name="Vatsa P."/>
            <person name="Nathani N.M."/>
        </authorList>
    </citation>
    <scope>NUCLEOTIDE SEQUENCE [LARGE SCALE GENOMIC DNA]</scope>
    <source>
        <strain evidence="2">KS3-K002</strain>
    </source>
</reference>
<comment type="caution">
    <text evidence="2">The sequence shown here is derived from an EMBL/GenBank/DDBJ whole genome shotgun (WGS) entry which is preliminary data.</text>
</comment>
<name>A0AAE4ZB64_9BACT</name>
<feature type="chain" id="PRO_5042023823" evidence="1">
    <location>
        <begin position="22"/>
        <end position="177"/>
    </location>
</feature>
<feature type="signal peptide" evidence="1">
    <location>
        <begin position="1"/>
        <end position="21"/>
    </location>
</feature>
<sequence length="177" mass="19399">MRRAMVVLTALVFAVPISVHAQDKEEKIASALSAAPASITEGATVMDWDMTVLREGSNDWTCLPDMPDSPGNDPMCLDEPWLELIHGFMNKTDIEVDRIGFGYMLAGGSPESNVDPFAEGPTPDNEWLAEPVPHVMMIVPDDAMLEGLPTTPEGGPWVMWRGTPYVHVMIPLPSHEM</sequence>
<organism evidence="2 3">
    <name type="scientific">Candidatus Kutchimonas denitrificans</name>
    <dbReference type="NCBI Taxonomy" id="3056748"/>
    <lineage>
        <taxon>Bacteria</taxon>
        <taxon>Pseudomonadati</taxon>
        <taxon>Gemmatimonadota</taxon>
        <taxon>Gemmatimonadia</taxon>
        <taxon>Candidatus Palauibacterales</taxon>
        <taxon>Candidatus Palauibacteraceae</taxon>
        <taxon>Candidatus Kutchimonas</taxon>
    </lineage>
</organism>
<dbReference type="EMBL" id="JAACAK010000085">
    <property type="protein sequence ID" value="NIR75621.1"/>
    <property type="molecule type" value="Genomic_DNA"/>
</dbReference>
<evidence type="ECO:0000313" key="2">
    <source>
        <dbReference type="EMBL" id="NIR75621.1"/>
    </source>
</evidence>
<evidence type="ECO:0000256" key="1">
    <source>
        <dbReference type="SAM" id="SignalP"/>
    </source>
</evidence>
<gene>
    <name evidence="2" type="ORF">GWO12_11010</name>
</gene>
<keyword evidence="1" id="KW-0732">Signal</keyword>
<protein>
    <submittedName>
        <fullName evidence="2">Uncharacterized protein</fullName>
    </submittedName>
</protein>
<evidence type="ECO:0000313" key="3">
    <source>
        <dbReference type="Proteomes" id="UP000702544"/>
    </source>
</evidence>
<dbReference type="Proteomes" id="UP000702544">
    <property type="component" value="Unassembled WGS sequence"/>
</dbReference>
<proteinExistence type="predicted"/>
<dbReference type="AlphaFoldDB" id="A0AAE4ZB64"/>
<accession>A0AAE4ZB64</accession>